<protein>
    <submittedName>
        <fullName evidence="1">Uncharacterized protein</fullName>
    </submittedName>
</protein>
<sequence length="57" mass="6526">MPRRGVEFRQESHLLRFSFNRECVYSALMMTLGHTTFPARASRATASAGLRLLLTRL</sequence>
<name>S9QS18_9RHOB</name>
<dbReference type="STRING" id="1123237.Salmuc_03232"/>
<dbReference type="AlphaFoldDB" id="S9QS18"/>
<comment type="caution">
    <text evidence="1">The sequence shown here is derived from an EMBL/GenBank/DDBJ whole genome shotgun (WGS) entry which is preliminary data.</text>
</comment>
<evidence type="ECO:0000313" key="1">
    <source>
        <dbReference type="EMBL" id="EPX82427.1"/>
    </source>
</evidence>
<dbReference type="EMBL" id="APVH01000022">
    <property type="protein sequence ID" value="EPX82427.1"/>
    <property type="molecule type" value="Genomic_DNA"/>
</dbReference>
<reference evidence="2" key="1">
    <citation type="journal article" date="2014" name="Stand. Genomic Sci.">
        <title>Genome sequence of the exopolysaccharide-producing Salipiger mucosus type strain (DSM 16094(T)), a moderately halophilic member of the Roseobacter clade.</title>
        <authorList>
            <person name="Riedel T."/>
            <person name="Spring S."/>
            <person name="Fiebig A."/>
            <person name="Petersen J."/>
            <person name="Kyrpides N.C."/>
            <person name="Goker M."/>
            <person name="Klenk H.P."/>
        </authorList>
    </citation>
    <scope>NUCLEOTIDE SEQUENCE [LARGE SCALE GENOMIC DNA]</scope>
    <source>
        <strain evidence="2">DSM 16094</strain>
    </source>
</reference>
<keyword evidence="2" id="KW-1185">Reference proteome</keyword>
<gene>
    <name evidence="1" type="ORF">Salmuc_03232</name>
</gene>
<proteinExistence type="predicted"/>
<evidence type="ECO:0000313" key="2">
    <source>
        <dbReference type="Proteomes" id="UP000015347"/>
    </source>
</evidence>
<organism evidence="1 2">
    <name type="scientific">Salipiger mucosus DSM 16094</name>
    <dbReference type="NCBI Taxonomy" id="1123237"/>
    <lineage>
        <taxon>Bacteria</taxon>
        <taxon>Pseudomonadati</taxon>
        <taxon>Pseudomonadota</taxon>
        <taxon>Alphaproteobacteria</taxon>
        <taxon>Rhodobacterales</taxon>
        <taxon>Roseobacteraceae</taxon>
        <taxon>Salipiger</taxon>
    </lineage>
</organism>
<dbReference type="HOGENOM" id="CLU_2994096_0_0_5"/>
<dbReference type="Proteomes" id="UP000015347">
    <property type="component" value="Unassembled WGS sequence"/>
</dbReference>
<accession>S9QS18</accession>